<sequence>PAAQPRPQQEKLSLDIRVRGIVVHTMQEVLQSRLQELPQLALSEEAVESMAAGIEAALFDLTQDTNCRYKAKYRSLVFNLRDPRNPDLFLKVVRGDVTPHGLVRMSSIQLAPQELARWRDQKEKRSLEIIEQQQQEPCRLPATKLTHKGELEIPRDIDQMLTLEDLVGPMVPVDCSPLALPETSRDTTEQHKHHFLDPNCRICSGWEPSCELPDYFEATRRRGDNIFQRVPSPAPLSSPEMPQPREKPPTDTQDRFPVSRPHIPAGPTKAPPSQPPWEGSLDMFSIKRFRAKAQLVSGHSCRLIQTLPDVIRSAGCIAPNTVWDLLASICPAEAKDVSVVRLCPRGARDTQNCRLLYSYLNNKQRHCLAAVDHMGVVLLPLPAFQPLPSRLRPLGGPGIWCLPLSFPLSPGLEATHSSLLLAVLLPKAGLPDTAGSNPLRGKVRKTISFNKKVETRCYQPEDGKESVALKGSPPPRGALQQSRGNGSLAPRGICAWPRPSRGRGRLWGESEASQGPGLGHWTPGSGGCHSWDPFPAAPAGHYFSSGQHLHRASCPHQALLQHLESLVTMSHQLQASLGPQARSSCPQPLQHLPSALAAPEPPGPAPDSSLGPTDGAGPEHPLPRE</sequence>
<keyword evidence="13" id="KW-1185">Reference proteome</keyword>
<dbReference type="InParanoid" id="G3SS78"/>
<keyword evidence="5" id="KW-0744">Spermatogenesis</keyword>
<dbReference type="Proteomes" id="UP000007646">
    <property type="component" value="Unassembled WGS sequence"/>
</dbReference>
<evidence type="ECO:0000256" key="7">
    <source>
        <dbReference type="ARBA" id="ARBA00023242"/>
    </source>
</evidence>
<dbReference type="eggNOG" id="KOG1634">
    <property type="taxonomic scope" value="Eukaryota"/>
</dbReference>
<reference evidence="12" key="3">
    <citation type="submission" date="2025-09" db="UniProtKB">
        <authorList>
            <consortium name="Ensembl"/>
        </authorList>
    </citation>
    <scope>IDENTIFICATION</scope>
    <source>
        <strain evidence="12">Isolate ISIS603380</strain>
    </source>
</reference>
<dbReference type="HOGENOM" id="CLU_029996_0_0_1"/>
<dbReference type="PROSITE" id="PS51321">
    <property type="entry name" value="TFIIS_CENTRAL"/>
    <property type="match status" value="1"/>
</dbReference>
<name>G3SS78_LOXAF</name>
<evidence type="ECO:0000256" key="8">
    <source>
        <dbReference type="ARBA" id="ARBA00059288"/>
    </source>
</evidence>
<evidence type="ECO:0000256" key="1">
    <source>
        <dbReference type="ARBA" id="ARBA00004123"/>
    </source>
</evidence>
<feature type="region of interest" description="Disordered" evidence="10">
    <location>
        <begin position="460"/>
        <end position="524"/>
    </location>
</feature>
<evidence type="ECO:0000256" key="2">
    <source>
        <dbReference type="ARBA" id="ARBA00004286"/>
    </source>
</evidence>
<feature type="domain" description="TFIIS central" evidence="11">
    <location>
        <begin position="18"/>
        <end position="138"/>
    </location>
</feature>
<proteinExistence type="predicted"/>
<dbReference type="GeneTree" id="ENSGT00940000162194"/>
<reference evidence="12" key="2">
    <citation type="submission" date="2025-08" db="UniProtKB">
        <authorList>
            <consortium name="Ensembl"/>
        </authorList>
    </citation>
    <scope>IDENTIFICATION</scope>
    <source>
        <strain evidence="12">Isolate ISIS603380</strain>
    </source>
</reference>
<accession>G3SS78</accession>
<dbReference type="InterPro" id="IPR012921">
    <property type="entry name" value="SPOC_C"/>
</dbReference>
<dbReference type="InterPro" id="IPR036575">
    <property type="entry name" value="TFIIS_cen_dom_sf"/>
</dbReference>
<feature type="compositionally biased region" description="Polar residues" evidence="10">
    <location>
        <begin position="577"/>
        <end position="587"/>
    </location>
</feature>
<keyword evidence="7" id="KW-0539">Nucleus</keyword>
<dbReference type="AlphaFoldDB" id="G3SS78"/>
<dbReference type="Ensembl" id="ENSLAFT00000003354.4">
    <property type="protein sequence ID" value="ENSLAFP00000002791.4"/>
    <property type="gene ID" value="ENSLAFG00000003350.4"/>
</dbReference>
<protein>
    <recommendedName>
        <fullName evidence="9">SPOC domain-containing protein 1</fullName>
    </recommendedName>
</protein>
<evidence type="ECO:0000259" key="11">
    <source>
        <dbReference type="PROSITE" id="PS51321"/>
    </source>
</evidence>
<feature type="region of interest" description="Disordered" evidence="10">
    <location>
        <begin position="227"/>
        <end position="277"/>
    </location>
</feature>
<dbReference type="SMART" id="SM00510">
    <property type="entry name" value="TFS2M"/>
    <property type="match status" value="1"/>
</dbReference>
<evidence type="ECO:0000256" key="10">
    <source>
        <dbReference type="SAM" id="MobiDB-lite"/>
    </source>
</evidence>
<dbReference type="FunFam" id="1.10.472.30:FF:000004">
    <property type="entry name" value="SPOC domain containing 1"/>
    <property type="match status" value="1"/>
</dbReference>
<feature type="compositionally biased region" description="Basic and acidic residues" evidence="10">
    <location>
        <begin position="243"/>
        <end position="254"/>
    </location>
</feature>
<organism evidence="12 13">
    <name type="scientific">Loxodonta africana</name>
    <name type="common">African elephant</name>
    <dbReference type="NCBI Taxonomy" id="9785"/>
    <lineage>
        <taxon>Eukaryota</taxon>
        <taxon>Metazoa</taxon>
        <taxon>Chordata</taxon>
        <taxon>Craniata</taxon>
        <taxon>Vertebrata</taxon>
        <taxon>Euteleostomi</taxon>
        <taxon>Mammalia</taxon>
        <taxon>Eutheria</taxon>
        <taxon>Afrotheria</taxon>
        <taxon>Proboscidea</taxon>
        <taxon>Elephantidae</taxon>
        <taxon>Loxodonta</taxon>
    </lineage>
</organism>
<comment type="function">
    <text evidence="8">Protein adapter that acts as an essential executor of PIWIL4-piRNA pathway directed transposon DNA methylation and silencing in the male embryonic germ cells. Recruited to young transposons, which are specifically marked with histone H3 trimethylated at both 'Lys-4' and 'Lys-9' (H3K4me3K9me3), via its association with SPIN1 chromatin reader, and associates with the de novo DNA methylation machinery and repressive chromatin remodeling complexes. Following this, PIWIL4 engages with nascent transposable element transcript to direct piRNA-directed DNA methylation. Not required for piRNA biosynthesis.</text>
</comment>
<dbReference type="FunCoup" id="G3SS78">
    <property type="interactions" value="106"/>
</dbReference>
<reference evidence="12 13" key="1">
    <citation type="submission" date="2009-06" db="EMBL/GenBank/DDBJ databases">
        <title>The Genome Sequence of Loxodonta africana (African elephant).</title>
        <authorList>
            <person name="Di Palma F."/>
            <person name="Heiman D."/>
            <person name="Young S."/>
            <person name="Johnson J."/>
            <person name="Lander E.S."/>
            <person name="Lindblad-Toh K."/>
        </authorList>
    </citation>
    <scope>NUCLEOTIDE SEQUENCE [LARGE SCALE GENOMIC DNA]</scope>
    <source>
        <strain evidence="12 13">Isolate ISIS603380</strain>
    </source>
</reference>
<evidence type="ECO:0000313" key="12">
    <source>
        <dbReference type="Ensembl" id="ENSLAFP00000002791.4"/>
    </source>
</evidence>
<evidence type="ECO:0000313" key="13">
    <source>
        <dbReference type="Proteomes" id="UP000007646"/>
    </source>
</evidence>
<evidence type="ECO:0000256" key="9">
    <source>
        <dbReference type="ARBA" id="ARBA00071086"/>
    </source>
</evidence>
<keyword evidence="3" id="KW-0158">Chromosome</keyword>
<dbReference type="GO" id="GO:0031047">
    <property type="term" value="P:regulatory ncRNA-mediated gene silencing"/>
    <property type="evidence" value="ECO:0007669"/>
    <property type="project" value="UniProtKB-KW"/>
</dbReference>
<dbReference type="GO" id="GO:0007283">
    <property type="term" value="P:spermatogenesis"/>
    <property type="evidence" value="ECO:0007669"/>
    <property type="project" value="UniProtKB-KW"/>
</dbReference>
<evidence type="ECO:0000256" key="5">
    <source>
        <dbReference type="ARBA" id="ARBA00022871"/>
    </source>
</evidence>
<dbReference type="Gene3D" id="1.10.472.30">
    <property type="entry name" value="Transcription elongation factor S-II, central domain"/>
    <property type="match status" value="1"/>
</dbReference>
<dbReference type="Pfam" id="PF07744">
    <property type="entry name" value="SPOC"/>
    <property type="match status" value="1"/>
</dbReference>
<feature type="region of interest" description="Disordered" evidence="10">
    <location>
        <begin position="577"/>
        <end position="625"/>
    </location>
</feature>
<dbReference type="PANTHER" id="PTHR11477:SF18">
    <property type="entry name" value="SPOC DOMAIN-CONTAINING PROTEIN 1"/>
    <property type="match status" value="1"/>
</dbReference>
<dbReference type="GO" id="GO:0006351">
    <property type="term" value="P:DNA-templated transcription"/>
    <property type="evidence" value="ECO:0007669"/>
    <property type="project" value="InterPro"/>
</dbReference>
<evidence type="ECO:0000256" key="3">
    <source>
        <dbReference type="ARBA" id="ARBA00022454"/>
    </source>
</evidence>
<dbReference type="STRING" id="9785.ENSLAFP00000002791"/>
<dbReference type="GO" id="GO:0005694">
    <property type="term" value="C:chromosome"/>
    <property type="evidence" value="ECO:0007669"/>
    <property type="project" value="UniProtKB-SubCell"/>
</dbReference>
<comment type="subcellular location">
    <subcellularLocation>
        <location evidence="2">Chromosome</location>
    </subcellularLocation>
    <subcellularLocation>
        <location evidence="1">Nucleus</location>
    </subcellularLocation>
</comment>
<evidence type="ECO:0000256" key="6">
    <source>
        <dbReference type="ARBA" id="ARBA00023158"/>
    </source>
</evidence>
<dbReference type="GO" id="GO:0030154">
    <property type="term" value="P:cell differentiation"/>
    <property type="evidence" value="ECO:0007669"/>
    <property type="project" value="UniProtKB-KW"/>
</dbReference>
<dbReference type="OMA" id="HGDVTPH"/>
<keyword evidence="6" id="KW-0943">RNA-mediated gene silencing</keyword>
<dbReference type="Pfam" id="PF07500">
    <property type="entry name" value="TFIIS_M"/>
    <property type="match status" value="1"/>
</dbReference>
<dbReference type="PANTHER" id="PTHR11477">
    <property type="entry name" value="TRANSCRIPTION FACTOR S-II ZINC FINGER DOMAIN-CONTAINING PROTEIN"/>
    <property type="match status" value="1"/>
</dbReference>
<dbReference type="InterPro" id="IPR003618">
    <property type="entry name" value="TFIIS_cen_dom"/>
</dbReference>
<dbReference type="GO" id="GO:0005634">
    <property type="term" value="C:nucleus"/>
    <property type="evidence" value="ECO:0007669"/>
    <property type="project" value="UniProtKB-SubCell"/>
</dbReference>
<keyword evidence="4" id="KW-0221">Differentiation</keyword>
<dbReference type="SUPFAM" id="SSF46942">
    <property type="entry name" value="Elongation factor TFIIS domain 2"/>
    <property type="match status" value="1"/>
</dbReference>
<evidence type="ECO:0000256" key="4">
    <source>
        <dbReference type="ARBA" id="ARBA00022782"/>
    </source>
</evidence>